<dbReference type="AlphaFoldDB" id="A0A4S8RAJ1"/>
<dbReference type="PANTHER" id="PTHR37536">
    <property type="entry name" value="PUTATIVE (AFU_ORTHOLOGUE AFUA_3G02970)-RELATED"/>
    <property type="match status" value="1"/>
</dbReference>
<protein>
    <recommendedName>
        <fullName evidence="5">Aspergillopepsin-2</fullName>
    </recommendedName>
</protein>
<evidence type="ECO:0008006" key="5">
    <source>
        <dbReference type="Google" id="ProtNLM"/>
    </source>
</evidence>
<dbReference type="PRINTS" id="PR00977">
    <property type="entry name" value="SCYTLDPTASE"/>
</dbReference>
<name>A0A4S8RAJ1_9HELO</name>
<dbReference type="Pfam" id="PF01828">
    <property type="entry name" value="Peptidase_A4"/>
    <property type="match status" value="1"/>
</dbReference>
<keyword evidence="2" id="KW-0732">Signal</keyword>
<reference evidence="3 4" key="1">
    <citation type="submission" date="2017-12" db="EMBL/GenBank/DDBJ databases">
        <title>Comparative genomics of Botrytis spp.</title>
        <authorList>
            <person name="Valero-Jimenez C.A."/>
            <person name="Tapia P."/>
            <person name="Veloso J."/>
            <person name="Silva-Moreno E."/>
            <person name="Staats M."/>
            <person name="Valdes J.H."/>
            <person name="Van Kan J.A.L."/>
        </authorList>
    </citation>
    <scope>NUCLEOTIDE SEQUENCE [LARGE SCALE GENOMIC DNA]</scope>
    <source>
        <strain evidence="3 4">MUCL435</strain>
    </source>
</reference>
<dbReference type="Proteomes" id="UP000308671">
    <property type="component" value="Unassembled WGS sequence"/>
</dbReference>
<keyword evidence="4" id="KW-1185">Reference proteome</keyword>
<dbReference type="InterPro" id="IPR013320">
    <property type="entry name" value="ConA-like_dom_sf"/>
</dbReference>
<gene>
    <name evidence="3" type="ORF">BGAL_0114g00110</name>
</gene>
<dbReference type="GO" id="GO:0070007">
    <property type="term" value="F:glutamic-type endopeptidase activity"/>
    <property type="evidence" value="ECO:0007669"/>
    <property type="project" value="InterPro"/>
</dbReference>
<evidence type="ECO:0000313" key="3">
    <source>
        <dbReference type="EMBL" id="THV51339.1"/>
    </source>
</evidence>
<dbReference type="CDD" id="cd13426">
    <property type="entry name" value="Peptidase_G1"/>
    <property type="match status" value="1"/>
</dbReference>
<evidence type="ECO:0000256" key="2">
    <source>
        <dbReference type="SAM" id="SignalP"/>
    </source>
</evidence>
<comment type="caution">
    <text evidence="3">The sequence shown here is derived from an EMBL/GenBank/DDBJ whole genome shotgun (WGS) entry which is preliminary data.</text>
</comment>
<dbReference type="PANTHER" id="PTHR37536:SF1">
    <property type="entry name" value="ASPERGILLOPEPSIN, PUTAITVE (AFU_ORTHOLOGUE AFUA_7G01200)"/>
    <property type="match status" value="1"/>
</dbReference>
<dbReference type="EMBL" id="PQXL01000114">
    <property type="protein sequence ID" value="THV51339.1"/>
    <property type="molecule type" value="Genomic_DNA"/>
</dbReference>
<feature type="active site" description="Proton acceptor" evidence="1">
    <location>
        <position position="185"/>
    </location>
</feature>
<accession>A0A4S8RAJ1</accession>
<sequence length="249" mass="26177">MKYSIAVAALLASSAVAAPTTKLNAKQRLAQRNKNAARSEYYSESWSGAVLTGAVYTGVSASFSIPKPQVGTTGETSASDFTASTWVGIDGYNCNNLWQAGVDATIEKSTGEISYYAWYEWYPAPTQVIELGTLTAEDVISVNITTSDLNQGTVVMENKSTGKSYTKTVSSANTLCGVSAEWIMEDLSVDSSTIGLANYGSVVFSDAVATTASKTVTPSGAVILDIETSSNIVLTKSSVTDKSVTIAYV</sequence>
<dbReference type="OrthoDB" id="2862635at2759"/>
<feature type="signal peptide" evidence="2">
    <location>
        <begin position="1"/>
        <end position="17"/>
    </location>
</feature>
<feature type="chain" id="PRO_5020771582" description="Aspergillopepsin-2" evidence="2">
    <location>
        <begin position="18"/>
        <end position="249"/>
    </location>
</feature>
<dbReference type="InterPro" id="IPR038656">
    <property type="entry name" value="Peptidase_G1_sf"/>
</dbReference>
<dbReference type="GO" id="GO:0006508">
    <property type="term" value="P:proteolysis"/>
    <property type="evidence" value="ECO:0007669"/>
    <property type="project" value="InterPro"/>
</dbReference>
<organism evidence="3 4">
    <name type="scientific">Botrytis galanthina</name>
    <dbReference type="NCBI Taxonomy" id="278940"/>
    <lineage>
        <taxon>Eukaryota</taxon>
        <taxon>Fungi</taxon>
        <taxon>Dikarya</taxon>
        <taxon>Ascomycota</taxon>
        <taxon>Pezizomycotina</taxon>
        <taxon>Leotiomycetes</taxon>
        <taxon>Helotiales</taxon>
        <taxon>Sclerotiniaceae</taxon>
        <taxon>Botrytis</taxon>
    </lineage>
</organism>
<proteinExistence type="predicted"/>
<dbReference type="SUPFAM" id="SSF49899">
    <property type="entry name" value="Concanavalin A-like lectins/glucanases"/>
    <property type="match status" value="1"/>
</dbReference>
<dbReference type="Gene3D" id="2.60.120.700">
    <property type="entry name" value="Peptidase G1"/>
    <property type="match status" value="1"/>
</dbReference>
<evidence type="ECO:0000313" key="4">
    <source>
        <dbReference type="Proteomes" id="UP000308671"/>
    </source>
</evidence>
<dbReference type="InterPro" id="IPR000250">
    <property type="entry name" value="Peptidase_G1"/>
</dbReference>
<evidence type="ECO:0000256" key="1">
    <source>
        <dbReference type="PIRSR" id="PIRSR600250-50"/>
    </source>
</evidence>